<feature type="compositionally biased region" description="Polar residues" evidence="1">
    <location>
        <begin position="504"/>
        <end position="515"/>
    </location>
</feature>
<organism evidence="3 4">
    <name type="scientific">Cordyceps militaris</name>
    <name type="common">Caterpillar fungus</name>
    <name type="synonym">Clavaria militaris</name>
    <dbReference type="NCBI Taxonomy" id="73501"/>
    <lineage>
        <taxon>Eukaryota</taxon>
        <taxon>Fungi</taxon>
        <taxon>Dikarya</taxon>
        <taxon>Ascomycota</taxon>
        <taxon>Pezizomycotina</taxon>
        <taxon>Sordariomycetes</taxon>
        <taxon>Hypocreomycetidae</taxon>
        <taxon>Hypocreales</taxon>
        <taxon>Cordycipitaceae</taxon>
        <taxon>Cordyceps</taxon>
    </lineage>
</organism>
<feature type="compositionally biased region" description="Basic and acidic residues" evidence="1">
    <location>
        <begin position="550"/>
        <end position="561"/>
    </location>
</feature>
<feature type="compositionally biased region" description="Basic and acidic residues" evidence="1">
    <location>
        <begin position="529"/>
        <end position="538"/>
    </location>
</feature>
<protein>
    <recommendedName>
        <fullName evidence="2">C2H2-type domain-containing protein</fullName>
    </recommendedName>
</protein>
<proteinExistence type="predicted"/>
<feature type="compositionally biased region" description="Pro residues" evidence="1">
    <location>
        <begin position="1"/>
        <end position="11"/>
    </location>
</feature>
<dbReference type="InterPro" id="IPR013087">
    <property type="entry name" value="Znf_C2H2_type"/>
</dbReference>
<feature type="region of interest" description="Disordered" evidence="1">
    <location>
        <begin position="441"/>
        <end position="690"/>
    </location>
</feature>
<dbReference type="Proteomes" id="UP000323067">
    <property type="component" value="Chromosome vii"/>
</dbReference>
<evidence type="ECO:0000259" key="2">
    <source>
        <dbReference type="PROSITE" id="PS00028"/>
    </source>
</evidence>
<evidence type="ECO:0000256" key="1">
    <source>
        <dbReference type="SAM" id="MobiDB-lite"/>
    </source>
</evidence>
<reference evidence="3 4" key="1">
    <citation type="journal article" date="2017" name="BMC Genomics">
        <title>Chromosome level assembly and secondary metabolite potential of the parasitic fungus Cordyceps militaris.</title>
        <authorList>
            <person name="Kramer G.J."/>
            <person name="Nodwell J.R."/>
        </authorList>
    </citation>
    <scope>NUCLEOTIDE SEQUENCE [LARGE SCALE GENOMIC DNA]</scope>
    <source>
        <strain evidence="3 4">ATCC 34164</strain>
    </source>
</reference>
<evidence type="ECO:0000313" key="4">
    <source>
        <dbReference type="Proteomes" id="UP000323067"/>
    </source>
</evidence>
<evidence type="ECO:0000313" key="3">
    <source>
        <dbReference type="EMBL" id="ATY61638.1"/>
    </source>
</evidence>
<accession>A0A2H4SEU5</accession>
<feature type="compositionally biased region" description="Acidic residues" evidence="1">
    <location>
        <begin position="604"/>
        <end position="613"/>
    </location>
</feature>
<dbReference type="PROSITE" id="PS00028">
    <property type="entry name" value="ZINC_FINGER_C2H2_1"/>
    <property type="match status" value="1"/>
</dbReference>
<feature type="compositionally biased region" description="Low complexity" evidence="1">
    <location>
        <begin position="564"/>
        <end position="581"/>
    </location>
</feature>
<feature type="domain" description="C2H2-type" evidence="2">
    <location>
        <begin position="692"/>
        <end position="713"/>
    </location>
</feature>
<dbReference type="EMBL" id="CP023324">
    <property type="protein sequence ID" value="ATY61638.1"/>
    <property type="molecule type" value="Genomic_DNA"/>
</dbReference>
<feature type="compositionally biased region" description="Polar residues" evidence="1">
    <location>
        <begin position="481"/>
        <end position="496"/>
    </location>
</feature>
<sequence>MSHLAPRPPQRPAHHRTRSHSQPLDKRAELVAQLEGCIGQVLEATKAYKSPQQQTAHQNANQMFQQRVMASQGHAGNMSEQDWFGTMMQCLNESTRTLQSSFVRNTTLDVALKAFASGVFDALGPGYFQESIEKFLASSKANASNHTTIPHHAAPASGILSPRERLVRDKVSCNTLYTIYPRLLTPHRSLLHTTNLFRDLQTTSHLVLWLAHISRCKTSRQFGNLPPPCAGLAAQYPKRPAQNEVPNLPAQKRAYASEALRQAAGPMRPPPTPTHAQPSHGNTLKPRLCIDFWDVQQERDPRRRQAILGYGGKWYVFQCHQHHQVVFFQTAEGARHHMMTRHALPSQHIDFLDIVRELGVEVMNCDAARAEKNNLDAVNIWNRSDPTTAGHQDTSISPHGMLNNQTPLLTAISATPKPDSQFPISVRIEYGSLPRTQLISPSTVSLSDDEGENMTVSRESVVIKKEPIENELDPSPVATHRAQSTDAPSCSPQSSEPVGGTTEGLETSPTASLPTRPNKCGQIPAQAAQEERTVEPPAKESTAGDVSKVVTERPAETRDMPEQTPDLTPDSPSSSELSEPPSLEELDSFDTRATKADAPKVVDGDLEEGEIDESCIRVAPCSPVTLSKTIASSTPKKKRRISAAGSASASRRTKLPSTPKSAQKKRRERQSFWSPSQMSGPSAHDQFKTKPCKKCPERFYFRAQLATHMMSEHPDVIIVE</sequence>
<feature type="region of interest" description="Disordered" evidence="1">
    <location>
        <begin position="1"/>
        <end position="24"/>
    </location>
</feature>
<dbReference type="VEuPathDB" id="FungiDB:CCM_06454"/>
<dbReference type="OrthoDB" id="4835412at2759"/>
<feature type="compositionally biased region" description="Basic and acidic residues" evidence="1">
    <location>
        <begin position="589"/>
        <end position="603"/>
    </location>
</feature>
<dbReference type="AlphaFoldDB" id="A0A2H4SEU5"/>
<name>A0A2H4SEU5_CORMI</name>
<feature type="compositionally biased region" description="Polar residues" evidence="1">
    <location>
        <begin position="624"/>
        <end position="634"/>
    </location>
</feature>
<gene>
    <name evidence="3" type="ORF">A9K55_008746</name>
</gene>
<dbReference type="VEuPathDB" id="FungiDB:A9K55_008746"/>
<feature type="compositionally biased region" description="Polar residues" evidence="1">
    <location>
        <begin position="671"/>
        <end position="680"/>
    </location>
</feature>